<keyword evidence="9" id="KW-1185">Reference proteome</keyword>
<feature type="domain" description="Abscisic acid G-protein coupled receptor-like" evidence="6">
    <location>
        <begin position="279"/>
        <end position="451"/>
    </location>
</feature>
<feature type="transmembrane region" description="Helical" evidence="5">
    <location>
        <begin position="338"/>
        <end position="362"/>
    </location>
</feature>
<dbReference type="KEGG" id="smo:SELMODRAFT_235594"/>
<keyword evidence="3 5" id="KW-1133">Transmembrane helix</keyword>
<dbReference type="HOGENOM" id="CLU_030540_1_0_1"/>
<dbReference type="GO" id="GO:0009737">
    <property type="term" value="P:response to abscisic acid"/>
    <property type="evidence" value="ECO:0000318"/>
    <property type="project" value="GO_Central"/>
</dbReference>
<dbReference type="EMBL" id="GL377655">
    <property type="protein sequence ID" value="EFJ10259.1"/>
    <property type="molecule type" value="Genomic_DNA"/>
</dbReference>
<feature type="transmembrane region" description="Helical" evidence="5">
    <location>
        <begin position="110"/>
        <end position="128"/>
    </location>
</feature>
<protein>
    <recommendedName>
        <fullName evidence="10">Abscisic acid G-protein coupled receptor-like domain-containing protein</fullName>
    </recommendedName>
</protein>
<evidence type="ECO:0000259" key="6">
    <source>
        <dbReference type="Pfam" id="PF12430"/>
    </source>
</evidence>
<dbReference type="Pfam" id="PF12430">
    <property type="entry name" value="ABA_GPCR"/>
    <property type="match status" value="1"/>
</dbReference>
<dbReference type="InterPro" id="IPR025969">
    <property type="entry name" value="ABA_GPCR_dom"/>
</dbReference>
<keyword evidence="4 5" id="KW-0472">Membrane</keyword>
<comment type="subcellular location">
    <subcellularLocation>
        <location evidence="1">Membrane</location>
        <topology evidence="1">Multi-pass membrane protein</topology>
    </subcellularLocation>
</comment>
<dbReference type="AlphaFoldDB" id="D8SZC5"/>
<proteinExistence type="predicted"/>
<dbReference type="GO" id="GO:0016020">
    <property type="term" value="C:membrane"/>
    <property type="evidence" value="ECO:0007669"/>
    <property type="project" value="UniProtKB-SubCell"/>
</dbReference>
<evidence type="ECO:0000256" key="1">
    <source>
        <dbReference type="ARBA" id="ARBA00004141"/>
    </source>
</evidence>
<evidence type="ECO:0000313" key="8">
    <source>
        <dbReference type="EMBL" id="EFJ10259.1"/>
    </source>
</evidence>
<reference evidence="8 9" key="1">
    <citation type="journal article" date="2011" name="Science">
        <title>The Selaginella genome identifies genetic changes associated with the evolution of vascular plants.</title>
        <authorList>
            <person name="Banks J.A."/>
            <person name="Nishiyama T."/>
            <person name="Hasebe M."/>
            <person name="Bowman J.L."/>
            <person name="Gribskov M."/>
            <person name="dePamphilis C."/>
            <person name="Albert V.A."/>
            <person name="Aono N."/>
            <person name="Aoyama T."/>
            <person name="Ambrose B.A."/>
            <person name="Ashton N.W."/>
            <person name="Axtell M.J."/>
            <person name="Barker E."/>
            <person name="Barker M.S."/>
            <person name="Bennetzen J.L."/>
            <person name="Bonawitz N.D."/>
            <person name="Chapple C."/>
            <person name="Cheng C."/>
            <person name="Correa L.G."/>
            <person name="Dacre M."/>
            <person name="DeBarry J."/>
            <person name="Dreyer I."/>
            <person name="Elias M."/>
            <person name="Engstrom E.M."/>
            <person name="Estelle M."/>
            <person name="Feng L."/>
            <person name="Finet C."/>
            <person name="Floyd S.K."/>
            <person name="Frommer W.B."/>
            <person name="Fujita T."/>
            <person name="Gramzow L."/>
            <person name="Gutensohn M."/>
            <person name="Harholt J."/>
            <person name="Hattori M."/>
            <person name="Heyl A."/>
            <person name="Hirai T."/>
            <person name="Hiwatashi Y."/>
            <person name="Ishikawa M."/>
            <person name="Iwata M."/>
            <person name="Karol K.G."/>
            <person name="Koehler B."/>
            <person name="Kolukisaoglu U."/>
            <person name="Kubo M."/>
            <person name="Kurata T."/>
            <person name="Lalonde S."/>
            <person name="Li K."/>
            <person name="Li Y."/>
            <person name="Litt A."/>
            <person name="Lyons E."/>
            <person name="Manning G."/>
            <person name="Maruyama T."/>
            <person name="Michael T.P."/>
            <person name="Mikami K."/>
            <person name="Miyazaki S."/>
            <person name="Morinaga S."/>
            <person name="Murata T."/>
            <person name="Mueller-Roeber B."/>
            <person name="Nelson D.R."/>
            <person name="Obara M."/>
            <person name="Oguri Y."/>
            <person name="Olmstead R.G."/>
            <person name="Onodera N."/>
            <person name="Petersen B.L."/>
            <person name="Pils B."/>
            <person name="Prigge M."/>
            <person name="Rensing S.A."/>
            <person name="Riano-Pachon D.M."/>
            <person name="Roberts A.W."/>
            <person name="Sato Y."/>
            <person name="Scheller H.V."/>
            <person name="Schulz B."/>
            <person name="Schulz C."/>
            <person name="Shakirov E.V."/>
            <person name="Shibagaki N."/>
            <person name="Shinohara N."/>
            <person name="Shippen D.E."/>
            <person name="Soerensen I."/>
            <person name="Sotooka R."/>
            <person name="Sugimoto N."/>
            <person name="Sugita M."/>
            <person name="Sumikawa N."/>
            <person name="Tanurdzic M."/>
            <person name="Theissen G."/>
            <person name="Ulvskov P."/>
            <person name="Wakazuki S."/>
            <person name="Weng J.K."/>
            <person name="Willats W.W."/>
            <person name="Wipf D."/>
            <person name="Wolf P.G."/>
            <person name="Yang L."/>
            <person name="Zimmer A.D."/>
            <person name="Zhu Q."/>
            <person name="Mitros T."/>
            <person name="Hellsten U."/>
            <person name="Loque D."/>
            <person name="Otillar R."/>
            <person name="Salamov A."/>
            <person name="Schmutz J."/>
            <person name="Shapiro H."/>
            <person name="Lindquist E."/>
            <person name="Lucas S."/>
            <person name="Rokhsar D."/>
            <person name="Grigoriev I.V."/>
        </authorList>
    </citation>
    <scope>NUCLEOTIDE SEQUENCE [LARGE SCALE GENOMIC DNA]</scope>
</reference>
<dbReference type="Gramene" id="EFJ10259">
    <property type="protein sequence ID" value="EFJ10259"/>
    <property type="gene ID" value="SELMODRAFT_235594"/>
</dbReference>
<dbReference type="InterPro" id="IPR022535">
    <property type="entry name" value="Golgi_pH-regulator_cons_dom"/>
</dbReference>
<dbReference type="FunCoup" id="D8SZC5">
    <property type="interactions" value="4101"/>
</dbReference>
<gene>
    <name evidence="8" type="ORF">SELMODRAFT_235594</name>
</gene>
<feature type="domain" description="Golgi pH regulator conserved" evidence="7">
    <location>
        <begin position="139"/>
        <end position="205"/>
    </location>
</feature>
<dbReference type="Pfam" id="PF12537">
    <property type="entry name" value="GPHR_N"/>
    <property type="match status" value="1"/>
</dbReference>
<feature type="transmembrane region" description="Helical" evidence="5">
    <location>
        <begin position="382"/>
        <end position="404"/>
    </location>
</feature>
<dbReference type="Proteomes" id="UP000001514">
    <property type="component" value="Unassembled WGS sequence"/>
</dbReference>
<name>D8SZC5_SELML</name>
<feature type="transmembrane region" description="Helical" evidence="5">
    <location>
        <begin position="148"/>
        <end position="168"/>
    </location>
</feature>
<evidence type="ECO:0000256" key="5">
    <source>
        <dbReference type="SAM" id="Phobius"/>
    </source>
</evidence>
<dbReference type="OrthoDB" id="264392at2759"/>
<evidence type="ECO:0000256" key="2">
    <source>
        <dbReference type="ARBA" id="ARBA00022692"/>
    </source>
</evidence>
<dbReference type="STRING" id="88036.D8SZC5"/>
<evidence type="ECO:0000256" key="4">
    <source>
        <dbReference type="ARBA" id="ARBA00023136"/>
    </source>
</evidence>
<dbReference type="GO" id="GO:0010427">
    <property type="term" value="F:abscisic acid binding"/>
    <property type="evidence" value="ECO:0000318"/>
    <property type="project" value="GO_Central"/>
</dbReference>
<accession>D8SZC5</accession>
<evidence type="ECO:0000256" key="3">
    <source>
        <dbReference type="ARBA" id="ARBA00022989"/>
    </source>
</evidence>
<feature type="transmembrane region" description="Helical" evidence="5">
    <location>
        <begin position="78"/>
        <end position="98"/>
    </location>
</feature>
<sequence>MNAWEGLAMAASLALLGWSGIWFLNRKLYREYEERRALVQILFGAVFALSCNLLQLVLFEIVPLLSPQARWLNWKLDLYCIVALLVFVLPYYHCYLVFRNKGSRRERAAIAALCFLLGFLYAFWRMGVHFPMPSPDKGFFTVAQMVSRVGVIGVSVMAVLAGFGAVDLPYSYLSLFIRDIQDSDIASLERQLMQALEMGIAKKKKRILLAQSEMRRSLLKGEAKSTSFFSRLVRTVVRSVSEDEQIHNLEVEINGLEELSRQLFLDIFELRKAKQAAIYSRTWRGHVKNIWGYALSLYCVYKMLRSLQSIVLRDTGSVDPATNAIAIFLRIFHINFNVALWSQYVSLAFVGMMIAMSLRGFLQSLMKFFSIASSGGARNSSSNVLVLFLSEIMGMYFVSSILLIRKSLASEYRSIITDALGGDIQFNFYHRWFDAIFVVSALLSILLFAVQYTSKQADDKHPVD</sequence>
<dbReference type="OMA" id="FSVYCVY"/>
<dbReference type="eggNOG" id="KOG2417">
    <property type="taxonomic scope" value="Eukaryota"/>
</dbReference>
<feature type="transmembrane region" description="Helical" evidence="5">
    <location>
        <begin position="432"/>
        <end position="452"/>
    </location>
</feature>
<evidence type="ECO:0008006" key="10">
    <source>
        <dbReference type="Google" id="ProtNLM"/>
    </source>
</evidence>
<dbReference type="InParanoid" id="D8SZC5"/>
<feature type="transmembrane region" description="Helical" evidence="5">
    <location>
        <begin position="6"/>
        <end position="25"/>
    </location>
</feature>
<dbReference type="InterPro" id="IPR015672">
    <property type="entry name" value="GPHR/GTG"/>
</dbReference>
<keyword evidence="2 5" id="KW-0812">Transmembrane</keyword>
<dbReference type="PANTHER" id="PTHR15948">
    <property type="entry name" value="G-PROTEIN COUPLED RECEPTOR 89-RELATED"/>
    <property type="match status" value="1"/>
</dbReference>
<evidence type="ECO:0000313" key="9">
    <source>
        <dbReference type="Proteomes" id="UP000001514"/>
    </source>
</evidence>
<evidence type="ECO:0000259" key="7">
    <source>
        <dbReference type="Pfam" id="PF12537"/>
    </source>
</evidence>
<dbReference type="PANTHER" id="PTHR15948:SF0">
    <property type="entry name" value="GOLGI PH REGULATOR A-RELATED"/>
    <property type="match status" value="1"/>
</dbReference>
<feature type="transmembrane region" description="Helical" evidence="5">
    <location>
        <begin position="37"/>
        <end position="58"/>
    </location>
</feature>
<organism evidence="9">
    <name type="scientific">Selaginella moellendorffii</name>
    <name type="common">Spikemoss</name>
    <dbReference type="NCBI Taxonomy" id="88036"/>
    <lineage>
        <taxon>Eukaryota</taxon>
        <taxon>Viridiplantae</taxon>
        <taxon>Streptophyta</taxon>
        <taxon>Embryophyta</taxon>
        <taxon>Tracheophyta</taxon>
        <taxon>Lycopodiopsida</taxon>
        <taxon>Selaginellales</taxon>
        <taxon>Selaginellaceae</taxon>
        <taxon>Selaginella</taxon>
    </lineage>
</organism>